<proteinExistence type="predicted"/>
<evidence type="ECO:0000313" key="2">
    <source>
        <dbReference type="Proteomes" id="UP000595095"/>
    </source>
</evidence>
<dbReference type="KEGG" id="smaa:IT774_10940"/>
<protein>
    <submittedName>
        <fullName evidence="1">Uncharacterized protein</fullName>
    </submittedName>
</protein>
<dbReference type="RefSeq" id="WP_195809820.1">
    <property type="nucleotide sequence ID" value="NZ_CP064795.1"/>
</dbReference>
<gene>
    <name evidence="1" type="ORF">IT774_10940</name>
</gene>
<accession>A0A7S9DVR1</accession>
<evidence type="ECO:0000313" key="1">
    <source>
        <dbReference type="EMBL" id="QPG04727.1"/>
    </source>
</evidence>
<dbReference type="EMBL" id="CP064795">
    <property type="protein sequence ID" value="QPG04727.1"/>
    <property type="molecule type" value="Genomic_DNA"/>
</dbReference>
<dbReference type="AlphaFoldDB" id="A0A7S9DVR1"/>
<organism evidence="1 2">
    <name type="scientific">Salinimonas marina</name>
    <dbReference type="NCBI Taxonomy" id="2785918"/>
    <lineage>
        <taxon>Bacteria</taxon>
        <taxon>Pseudomonadati</taxon>
        <taxon>Pseudomonadota</taxon>
        <taxon>Gammaproteobacteria</taxon>
        <taxon>Alteromonadales</taxon>
        <taxon>Alteromonadaceae</taxon>
        <taxon>Alteromonas/Salinimonas group</taxon>
        <taxon>Salinimonas</taxon>
    </lineage>
</organism>
<dbReference type="Proteomes" id="UP000595095">
    <property type="component" value="Chromosome"/>
</dbReference>
<reference evidence="1 2" key="1">
    <citation type="submission" date="2020-11" db="EMBL/GenBank/DDBJ databases">
        <title>Complete genome sequence for Salinimonas sp. strain G2-b.</title>
        <authorList>
            <person name="Park S.-J."/>
        </authorList>
    </citation>
    <scope>NUCLEOTIDE SEQUENCE [LARGE SCALE GENOMIC DNA]</scope>
    <source>
        <strain evidence="1 2">G2-b</strain>
    </source>
</reference>
<name>A0A7S9DVR1_9ALTE</name>
<keyword evidence="2" id="KW-1185">Reference proteome</keyword>
<sequence>MSEYHGLIYTGTTQQWVTLLASSPSHFEQQLQARFGVFVCVWFECARPQQQSAVNQ</sequence>